<evidence type="ECO:0000256" key="6">
    <source>
        <dbReference type="ARBA" id="ARBA00022840"/>
    </source>
</evidence>
<evidence type="ECO:0000313" key="10">
    <source>
        <dbReference type="Proteomes" id="UP001626550"/>
    </source>
</evidence>
<dbReference type="GO" id="GO:0004674">
    <property type="term" value="F:protein serine/threonine kinase activity"/>
    <property type="evidence" value="ECO:0007669"/>
    <property type="project" value="UniProtKB-KW"/>
</dbReference>
<keyword evidence="10" id="KW-1185">Reference proteome</keyword>
<sequence>MYRDLKLDNVVIDRSGHLVIVDFGMCKDCTNKTQLQASTFCGTPDYIAPEIIEGKIYSEAVDFWSLGVLLYEMLVGRSPFFGEDDEQLYMAIRKQTPFFPATLSRDAKTCMQGLFIRVPEKRLGMKDCLMGSLRGHGFFKSINWDALEKRKVKPPFVPSIKDEKESPFFDSVFTSEAPKLDKPDEEASQKIDQSVFCNGKNRFDFTNPKFNQRLNNRE</sequence>
<dbReference type="InterPro" id="IPR011009">
    <property type="entry name" value="Kinase-like_dom_sf"/>
</dbReference>
<evidence type="ECO:0000256" key="4">
    <source>
        <dbReference type="ARBA" id="ARBA00022741"/>
    </source>
</evidence>
<dbReference type="InterPro" id="IPR000719">
    <property type="entry name" value="Prot_kinase_dom"/>
</dbReference>
<dbReference type="AlphaFoldDB" id="A0ABD2QIC6"/>
<dbReference type="SUPFAM" id="SSF56112">
    <property type="entry name" value="Protein kinase-like (PK-like)"/>
    <property type="match status" value="1"/>
</dbReference>
<keyword evidence="6" id="KW-0067">ATP-binding</keyword>
<evidence type="ECO:0000256" key="2">
    <source>
        <dbReference type="ARBA" id="ARBA00022553"/>
    </source>
</evidence>
<evidence type="ECO:0000313" key="9">
    <source>
        <dbReference type="EMBL" id="KAL3319290.1"/>
    </source>
</evidence>
<dbReference type="SMART" id="SM00133">
    <property type="entry name" value="S_TK_X"/>
    <property type="match status" value="1"/>
</dbReference>
<keyword evidence="5" id="KW-0418">Kinase</keyword>
<evidence type="ECO:0000256" key="3">
    <source>
        <dbReference type="ARBA" id="ARBA00022679"/>
    </source>
</evidence>
<dbReference type="Gene3D" id="1.10.510.10">
    <property type="entry name" value="Transferase(Phosphotransferase) domain 1"/>
    <property type="match status" value="1"/>
</dbReference>
<dbReference type="PANTHER" id="PTHR24351">
    <property type="entry name" value="RIBOSOMAL PROTEIN S6 KINASE"/>
    <property type="match status" value="1"/>
</dbReference>
<evidence type="ECO:0000259" key="7">
    <source>
        <dbReference type="PROSITE" id="PS50011"/>
    </source>
</evidence>
<dbReference type="SMART" id="SM00220">
    <property type="entry name" value="S_TKc"/>
    <property type="match status" value="1"/>
</dbReference>
<evidence type="ECO:0000256" key="5">
    <source>
        <dbReference type="ARBA" id="ARBA00022777"/>
    </source>
</evidence>
<organism evidence="9 10">
    <name type="scientific">Cichlidogyrus casuarinus</name>
    <dbReference type="NCBI Taxonomy" id="1844966"/>
    <lineage>
        <taxon>Eukaryota</taxon>
        <taxon>Metazoa</taxon>
        <taxon>Spiralia</taxon>
        <taxon>Lophotrochozoa</taxon>
        <taxon>Platyhelminthes</taxon>
        <taxon>Monogenea</taxon>
        <taxon>Monopisthocotylea</taxon>
        <taxon>Dactylogyridea</taxon>
        <taxon>Ancyrocephalidae</taxon>
        <taxon>Cichlidogyrus</taxon>
    </lineage>
</organism>
<keyword evidence="4" id="KW-0547">Nucleotide-binding</keyword>
<keyword evidence="1" id="KW-0723">Serine/threonine-protein kinase</keyword>
<dbReference type="Proteomes" id="UP001626550">
    <property type="component" value="Unassembled WGS sequence"/>
</dbReference>
<feature type="domain" description="Protein kinase" evidence="7">
    <location>
        <begin position="1"/>
        <end position="139"/>
    </location>
</feature>
<evidence type="ECO:0000256" key="1">
    <source>
        <dbReference type="ARBA" id="ARBA00022527"/>
    </source>
</evidence>
<evidence type="ECO:0000259" key="8">
    <source>
        <dbReference type="PROSITE" id="PS51285"/>
    </source>
</evidence>
<gene>
    <name evidence="9" type="ORF">Ciccas_002035</name>
</gene>
<reference evidence="9 10" key="1">
    <citation type="submission" date="2024-11" db="EMBL/GenBank/DDBJ databases">
        <title>Adaptive evolution of stress response genes in parasites aligns with host niche diversity.</title>
        <authorList>
            <person name="Hahn C."/>
            <person name="Resl P."/>
        </authorList>
    </citation>
    <scope>NUCLEOTIDE SEQUENCE [LARGE SCALE GENOMIC DNA]</scope>
    <source>
        <strain evidence="9">EGGRZ-B1_66</strain>
        <tissue evidence="9">Body</tissue>
    </source>
</reference>
<comment type="caution">
    <text evidence="9">The sequence shown here is derived from an EMBL/GenBank/DDBJ whole genome shotgun (WGS) entry which is preliminary data.</text>
</comment>
<dbReference type="GO" id="GO:0005524">
    <property type="term" value="F:ATP binding"/>
    <property type="evidence" value="ECO:0007669"/>
    <property type="project" value="UniProtKB-KW"/>
</dbReference>
<accession>A0ABD2QIC6</accession>
<dbReference type="FunFam" id="1.10.510.10:FF:000048">
    <property type="entry name" value="Protein kinase C"/>
    <property type="match status" value="1"/>
</dbReference>
<keyword evidence="2" id="KW-0597">Phosphoprotein</keyword>
<dbReference type="PROSITE" id="PS50011">
    <property type="entry name" value="PROTEIN_KINASE_DOM"/>
    <property type="match status" value="1"/>
</dbReference>
<dbReference type="InterPro" id="IPR000961">
    <property type="entry name" value="AGC-kinase_C"/>
</dbReference>
<feature type="domain" description="AGC-kinase C-terminal" evidence="8">
    <location>
        <begin position="140"/>
        <end position="218"/>
    </location>
</feature>
<dbReference type="Pfam" id="PF00069">
    <property type="entry name" value="Pkinase"/>
    <property type="match status" value="1"/>
</dbReference>
<dbReference type="PROSITE" id="PS51285">
    <property type="entry name" value="AGC_KINASE_CTER"/>
    <property type="match status" value="1"/>
</dbReference>
<dbReference type="EMBL" id="JBJKFK010000149">
    <property type="protein sequence ID" value="KAL3319290.1"/>
    <property type="molecule type" value="Genomic_DNA"/>
</dbReference>
<protein>
    <submittedName>
        <fullName evidence="9">Uncharacterized protein</fullName>
    </submittedName>
</protein>
<proteinExistence type="predicted"/>
<keyword evidence="3" id="KW-0808">Transferase</keyword>
<name>A0ABD2QIC6_9PLAT</name>
<dbReference type="Gene3D" id="3.30.200.20">
    <property type="entry name" value="Phosphorylase Kinase, domain 1"/>
    <property type="match status" value="1"/>
</dbReference>